<dbReference type="EC" id="2.5.1.141" evidence="8"/>
<feature type="transmembrane region" description="Helical" evidence="8">
    <location>
        <begin position="136"/>
        <end position="154"/>
    </location>
</feature>
<evidence type="ECO:0000256" key="3">
    <source>
        <dbReference type="ARBA" id="ARBA00022692"/>
    </source>
</evidence>
<feature type="transmembrane region" description="Helical" evidence="8">
    <location>
        <begin position="38"/>
        <end position="55"/>
    </location>
</feature>
<evidence type="ECO:0000256" key="6">
    <source>
        <dbReference type="ARBA" id="ARBA00023136"/>
    </source>
</evidence>
<feature type="transmembrane region" description="Helical" evidence="8">
    <location>
        <begin position="106"/>
        <end position="130"/>
    </location>
</feature>
<keyword evidence="4 8" id="KW-1133">Transmembrane helix</keyword>
<sequence>MKTTAWVETDIGMQTGTAEGKTAAIAAKLADYLQLVKFKLTALVVITTALGYLIALRNPWVTVSGHFALTLLGALLVVGAANAFNQVRERDTDAVMTRTKWRPLPAGRMSVAEALLAAAGMAAAGLALLAWVTNGLTAMLAAVAMALYVFAYTPLKRKNEFCTLVGAVSGAIPPMMGWTAVRSELSPEAWALFALQFLWQFPHFWAIAWLHRHDYQKVGFHLLPVRGEPHAVARQTVLYTVATVLVSAYPLMAGEVTALYAVGATVLGTWFIHAAWRFYRHRSHRCAKTLLCVADSYLPLVLLLWLWTKG</sequence>
<comment type="catalytic activity">
    <reaction evidence="7 8">
        <text>heme b + (2E,6E)-farnesyl diphosphate + H2O = Fe(II)-heme o + diphosphate</text>
        <dbReference type="Rhea" id="RHEA:28070"/>
        <dbReference type="ChEBI" id="CHEBI:15377"/>
        <dbReference type="ChEBI" id="CHEBI:33019"/>
        <dbReference type="ChEBI" id="CHEBI:60344"/>
        <dbReference type="ChEBI" id="CHEBI:60530"/>
        <dbReference type="ChEBI" id="CHEBI:175763"/>
        <dbReference type="EC" id="2.5.1.141"/>
    </reaction>
</comment>
<evidence type="ECO:0000256" key="8">
    <source>
        <dbReference type="HAMAP-Rule" id="MF_00154"/>
    </source>
</evidence>
<dbReference type="PANTHER" id="PTHR43448">
    <property type="entry name" value="PROTOHEME IX FARNESYLTRANSFERASE, MITOCHONDRIAL"/>
    <property type="match status" value="1"/>
</dbReference>
<feature type="transmembrane region" description="Helical" evidence="8">
    <location>
        <begin position="290"/>
        <end position="308"/>
    </location>
</feature>
<dbReference type="Gene3D" id="1.10.357.140">
    <property type="entry name" value="UbiA prenyltransferase"/>
    <property type="match status" value="1"/>
</dbReference>
<dbReference type="GO" id="GO:0008495">
    <property type="term" value="F:protoheme IX farnesyltransferase activity"/>
    <property type="evidence" value="ECO:0007669"/>
    <property type="project" value="UniProtKB-UniRule"/>
</dbReference>
<dbReference type="InterPro" id="IPR030470">
    <property type="entry name" value="UbiA_prenylTrfase_CS"/>
</dbReference>
<keyword evidence="3 8" id="KW-0812">Transmembrane</keyword>
<dbReference type="PROSITE" id="PS00943">
    <property type="entry name" value="UBIA"/>
    <property type="match status" value="1"/>
</dbReference>
<reference evidence="10" key="1">
    <citation type="submission" date="2017-09" db="EMBL/GenBank/DDBJ databases">
        <title>Metaegenomics of thermophilic ammonia-oxidizing enrichment culture.</title>
        <authorList>
            <person name="Kato S."/>
            <person name="Suzuki K."/>
        </authorList>
    </citation>
    <scope>NUCLEOTIDE SEQUENCE [LARGE SCALE GENOMIC DNA]</scope>
</reference>
<dbReference type="HAMAP" id="MF_00154">
    <property type="entry name" value="CyoE_CtaB"/>
    <property type="match status" value="1"/>
</dbReference>
<keyword evidence="8" id="KW-1003">Cell membrane</keyword>
<organism evidence="9 10">
    <name type="scientific">Candidatus Fervidibacter japonicus</name>
    <dbReference type="NCBI Taxonomy" id="2035412"/>
    <lineage>
        <taxon>Bacteria</taxon>
        <taxon>Candidatus Fervidibacterota</taxon>
        <taxon>Candidatus Fervidibacter</taxon>
    </lineage>
</organism>
<feature type="transmembrane region" description="Helical" evidence="8">
    <location>
        <begin position="67"/>
        <end position="85"/>
    </location>
</feature>
<proteinExistence type="inferred from homology"/>
<gene>
    <name evidence="9" type="primary">ctaB2</name>
    <name evidence="8" type="synonym">ctaB</name>
    <name evidence="9" type="ORF">HRbin17_00773</name>
</gene>
<dbReference type="PANTHER" id="PTHR43448:SF2">
    <property type="entry name" value="PROTOHEME IX FARNESYLTRANSFERASE, MITOCHONDRIAL"/>
    <property type="match status" value="1"/>
</dbReference>
<dbReference type="GO" id="GO:0048034">
    <property type="term" value="P:heme O biosynthetic process"/>
    <property type="evidence" value="ECO:0007669"/>
    <property type="project" value="UniProtKB-UniRule"/>
</dbReference>
<dbReference type="CDD" id="cd13957">
    <property type="entry name" value="PT_UbiA_Cox10"/>
    <property type="match status" value="1"/>
</dbReference>
<dbReference type="Pfam" id="PF01040">
    <property type="entry name" value="UbiA"/>
    <property type="match status" value="1"/>
</dbReference>
<name>A0A2H5XAQ1_9BACT</name>
<comment type="similarity">
    <text evidence="8">Belongs to the UbiA prenyltransferase family. Protoheme IX farnesyltransferase subfamily.</text>
</comment>
<comment type="caution">
    <text evidence="9">The sequence shown here is derived from an EMBL/GenBank/DDBJ whole genome shotgun (WGS) entry which is preliminary data.</text>
</comment>
<evidence type="ECO:0000256" key="4">
    <source>
        <dbReference type="ARBA" id="ARBA00022989"/>
    </source>
</evidence>
<evidence type="ECO:0000256" key="2">
    <source>
        <dbReference type="ARBA" id="ARBA00022679"/>
    </source>
</evidence>
<dbReference type="GO" id="GO:0006784">
    <property type="term" value="P:heme A biosynthetic process"/>
    <property type="evidence" value="ECO:0007669"/>
    <property type="project" value="TreeGrafter"/>
</dbReference>
<comment type="miscellaneous">
    <text evidence="8">Carbon 2 of the heme B porphyrin ring is defined according to the Fischer nomenclature.</text>
</comment>
<dbReference type="AlphaFoldDB" id="A0A2H5XAQ1"/>
<dbReference type="InterPro" id="IPR000537">
    <property type="entry name" value="UbiA_prenyltransferase"/>
</dbReference>
<keyword evidence="2 8" id="KW-0808">Transferase</keyword>
<dbReference type="Proteomes" id="UP000236173">
    <property type="component" value="Unassembled WGS sequence"/>
</dbReference>
<feature type="transmembrane region" description="Helical" evidence="8">
    <location>
        <begin position="231"/>
        <end position="252"/>
    </location>
</feature>
<comment type="function">
    <text evidence="8">Converts heme B (protoheme IX) to heme O by substitution of the vinyl group on carbon 2 of heme B porphyrin ring with a hydroxyethyl farnesyl side group.</text>
</comment>
<accession>A0A2H5XAQ1</accession>
<dbReference type="NCBIfam" id="TIGR01473">
    <property type="entry name" value="cyoE_ctaB"/>
    <property type="match status" value="1"/>
</dbReference>
<feature type="transmembrane region" description="Helical" evidence="8">
    <location>
        <begin position="161"/>
        <end position="178"/>
    </location>
</feature>
<feature type="transmembrane region" description="Helical" evidence="8">
    <location>
        <begin position="258"/>
        <end position="278"/>
    </location>
</feature>
<feature type="transmembrane region" description="Helical" evidence="8">
    <location>
        <begin position="190"/>
        <end position="210"/>
    </location>
</feature>
<dbReference type="EMBL" id="BEHT01000008">
    <property type="protein sequence ID" value="GBC98271.1"/>
    <property type="molecule type" value="Genomic_DNA"/>
</dbReference>
<evidence type="ECO:0000256" key="1">
    <source>
        <dbReference type="ARBA" id="ARBA00004141"/>
    </source>
</evidence>
<evidence type="ECO:0000256" key="7">
    <source>
        <dbReference type="ARBA" id="ARBA00047690"/>
    </source>
</evidence>
<dbReference type="UniPathway" id="UPA00834">
    <property type="reaction ID" value="UER00712"/>
</dbReference>
<evidence type="ECO:0000256" key="5">
    <source>
        <dbReference type="ARBA" id="ARBA00023133"/>
    </source>
</evidence>
<keyword evidence="6 8" id="KW-0472">Membrane</keyword>
<dbReference type="InterPro" id="IPR044878">
    <property type="entry name" value="UbiA_sf"/>
</dbReference>
<dbReference type="GO" id="GO:0005886">
    <property type="term" value="C:plasma membrane"/>
    <property type="evidence" value="ECO:0007669"/>
    <property type="project" value="UniProtKB-SubCell"/>
</dbReference>
<protein>
    <recommendedName>
        <fullName evidence="8">Protoheme IX farnesyltransferase</fullName>
        <ecNumber evidence="8">2.5.1.141</ecNumber>
    </recommendedName>
    <alternativeName>
        <fullName evidence="8">Heme B farnesyltransferase</fullName>
    </alternativeName>
    <alternativeName>
        <fullName evidence="8">Heme O synthase</fullName>
    </alternativeName>
</protein>
<dbReference type="InterPro" id="IPR006369">
    <property type="entry name" value="Protohaem_IX_farnesylTrfase"/>
</dbReference>
<comment type="subcellular location">
    <subcellularLocation>
        <location evidence="8">Cell membrane</location>
        <topology evidence="8">Multi-pass membrane protein</topology>
    </subcellularLocation>
    <subcellularLocation>
        <location evidence="1">Membrane</location>
        <topology evidence="1">Multi-pass membrane protein</topology>
    </subcellularLocation>
</comment>
<keyword evidence="5 8" id="KW-0350">Heme biosynthesis</keyword>
<evidence type="ECO:0000313" key="10">
    <source>
        <dbReference type="Proteomes" id="UP000236173"/>
    </source>
</evidence>
<comment type="pathway">
    <text evidence="8">Porphyrin-containing compound metabolism; heme O biosynthesis; heme O from protoheme: step 1/1.</text>
</comment>
<evidence type="ECO:0000313" key="9">
    <source>
        <dbReference type="EMBL" id="GBC98271.1"/>
    </source>
</evidence>